<reference evidence="2 3" key="1">
    <citation type="submission" date="2021-04" db="EMBL/GenBank/DDBJ databases">
        <authorList>
            <person name="De Guttry C."/>
            <person name="Zahm M."/>
            <person name="Klopp C."/>
            <person name="Cabau C."/>
            <person name="Louis A."/>
            <person name="Berthelot C."/>
            <person name="Parey E."/>
            <person name="Roest Crollius H."/>
            <person name="Montfort J."/>
            <person name="Robinson-Rechavi M."/>
            <person name="Bucao C."/>
            <person name="Bouchez O."/>
            <person name="Gislard M."/>
            <person name="Lluch J."/>
            <person name="Milhes M."/>
            <person name="Lampietro C."/>
            <person name="Lopez Roques C."/>
            <person name="Donnadieu C."/>
            <person name="Braasch I."/>
            <person name="Desvignes T."/>
            <person name="Postlethwait J."/>
            <person name="Bobe J."/>
            <person name="Wedekind C."/>
            <person name="Guiguen Y."/>
        </authorList>
    </citation>
    <scope>NUCLEOTIDE SEQUENCE [LARGE SCALE GENOMIC DNA]</scope>
    <source>
        <strain evidence="2">Cs_M1</strain>
        <tissue evidence="2">Blood</tissue>
    </source>
</reference>
<dbReference type="EMBL" id="JAGTTL010000034">
    <property type="protein sequence ID" value="KAK6294863.1"/>
    <property type="molecule type" value="Genomic_DNA"/>
</dbReference>
<name>A0AAN8KNE9_9TELE</name>
<accession>A0AAN8KNE9</accession>
<sequence length="100" mass="11706">MDLRKKDEIVRAKNEGKELTKEEKQRLRKEKKQKGKEDEKRHELNPVLKRLPERVPSGRPCCGEKDWPRNWSDNSDPTPPSCGWVCSTPRVSWQDPTLAL</sequence>
<feature type="compositionally biased region" description="Basic and acidic residues" evidence="1">
    <location>
        <begin position="15"/>
        <end position="25"/>
    </location>
</feature>
<evidence type="ECO:0000313" key="2">
    <source>
        <dbReference type="EMBL" id="KAK6294863.1"/>
    </source>
</evidence>
<keyword evidence="3" id="KW-1185">Reference proteome</keyword>
<gene>
    <name evidence="2" type="ORF">J4Q44_G00340890</name>
</gene>
<proteinExistence type="predicted"/>
<organism evidence="2 3">
    <name type="scientific">Coregonus suidteri</name>
    <dbReference type="NCBI Taxonomy" id="861788"/>
    <lineage>
        <taxon>Eukaryota</taxon>
        <taxon>Metazoa</taxon>
        <taxon>Chordata</taxon>
        <taxon>Craniata</taxon>
        <taxon>Vertebrata</taxon>
        <taxon>Euteleostomi</taxon>
        <taxon>Actinopterygii</taxon>
        <taxon>Neopterygii</taxon>
        <taxon>Teleostei</taxon>
        <taxon>Protacanthopterygii</taxon>
        <taxon>Salmoniformes</taxon>
        <taxon>Salmonidae</taxon>
        <taxon>Coregoninae</taxon>
        <taxon>Coregonus</taxon>
    </lineage>
</organism>
<evidence type="ECO:0000313" key="3">
    <source>
        <dbReference type="Proteomes" id="UP001356427"/>
    </source>
</evidence>
<feature type="region of interest" description="Disordered" evidence="1">
    <location>
        <begin position="15"/>
        <end position="45"/>
    </location>
</feature>
<feature type="region of interest" description="Disordered" evidence="1">
    <location>
        <begin position="65"/>
        <end position="87"/>
    </location>
</feature>
<feature type="compositionally biased region" description="Basic and acidic residues" evidence="1">
    <location>
        <begin position="35"/>
        <end position="44"/>
    </location>
</feature>
<comment type="caution">
    <text evidence="2">The sequence shown here is derived from an EMBL/GenBank/DDBJ whole genome shotgun (WGS) entry which is preliminary data.</text>
</comment>
<protein>
    <submittedName>
        <fullName evidence="2">Uncharacterized protein</fullName>
    </submittedName>
</protein>
<evidence type="ECO:0000256" key="1">
    <source>
        <dbReference type="SAM" id="MobiDB-lite"/>
    </source>
</evidence>
<dbReference type="AlphaFoldDB" id="A0AAN8KNE9"/>
<dbReference type="Proteomes" id="UP001356427">
    <property type="component" value="Unassembled WGS sequence"/>
</dbReference>